<evidence type="ECO:0000313" key="2">
    <source>
        <dbReference type="EMBL" id="MBG6135854.1"/>
    </source>
</evidence>
<keyword evidence="3" id="KW-1185">Reference proteome</keyword>
<keyword evidence="1" id="KW-0732">Signal</keyword>
<accession>A0A8J7GMQ1</accession>
<reference evidence="2" key="1">
    <citation type="submission" date="2020-11" db="EMBL/GenBank/DDBJ databases">
        <title>Sequencing the genomes of 1000 actinobacteria strains.</title>
        <authorList>
            <person name="Klenk H.-P."/>
        </authorList>
    </citation>
    <scope>NUCLEOTIDE SEQUENCE</scope>
    <source>
        <strain evidence="2">DSM 45356</strain>
    </source>
</reference>
<dbReference type="AlphaFoldDB" id="A0A8J7GMQ1"/>
<dbReference type="EMBL" id="JADOUF010000001">
    <property type="protein sequence ID" value="MBG6135854.1"/>
    <property type="molecule type" value="Genomic_DNA"/>
</dbReference>
<dbReference type="RefSeq" id="WP_197002911.1">
    <property type="nucleotide sequence ID" value="NZ_BONS01000002.1"/>
</dbReference>
<proteinExistence type="predicted"/>
<organism evidence="2 3">
    <name type="scientific">Longispora fulva</name>
    <dbReference type="NCBI Taxonomy" id="619741"/>
    <lineage>
        <taxon>Bacteria</taxon>
        <taxon>Bacillati</taxon>
        <taxon>Actinomycetota</taxon>
        <taxon>Actinomycetes</taxon>
        <taxon>Micromonosporales</taxon>
        <taxon>Micromonosporaceae</taxon>
        <taxon>Longispora</taxon>
    </lineage>
</organism>
<evidence type="ECO:0000313" key="3">
    <source>
        <dbReference type="Proteomes" id="UP000622552"/>
    </source>
</evidence>
<feature type="signal peptide" evidence="1">
    <location>
        <begin position="1"/>
        <end position="28"/>
    </location>
</feature>
<dbReference type="Proteomes" id="UP000622552">
    <property type="component" value="Unassembled WGS sequence"/>
</dbReference>
<dbReference type="Gene3D" id="2.130.10.10">
    <property type="entry name" value="YVTN repeat-like/Quinoprotein amine dehydrogenase"/>
    <property type="match status" value="3"/>
</dbReference>
<evidence type="ECO:0000256" key="1">
    <source>
        <dbReference type="SAM" id="SignalP"/>
    </source>
</evidence>
<gene>
    <name evidence="2" type="ORF">IW245_002048</name>
</gene>
<evidence type="ECO:0008006" key="4">
    <source>
        <dbReference type="Google" id="ProtNLM"/>
    </source>
</evidence>
<feature type="chain" id="PRO_5035316932" description="BNR/Asp-box repeat protein" evidence="1">
    <location>
        <begin position="29"/>
        <end position="402"/>
    </location>
</feature>
<name>A0A8J7GMQ1_9ACTN</name>
<dbReference type="SUPFAM" id="SSF110296">
    <property type="entry name" value="Oligoxyloglucan reducing end-specific cellobiohydrolase"/>
    <property type="match status" value="2"/>
</dbReference>
<sequence>MRKLATGLFTALTATVATLSMTAGSATAATTWTINPTCSTVTGPGALTYTTDDGATLHATTGTPVPTTYTHGLVALDTANTLLAVQVQTTGGTTTRTVYRSTDAGCSWASIGTLPGGWTLRTTAAKGGRAYVWTPGGDSGFVLVDGTTLTTNTDPTIAEPAPADGLPGLIGVGVDPANGLHVYAARRDGQIFESTTGGASWTKRGGLFPVDHYGSATTGYQVAFDPTNPLHAVAGTMQEGVIATFNGGVTWTKIAYDETTHPNSRYGVNAFAVAISPADPNVVYVQSLDLSQATADGDEGKQIRRSTDGGLTFGPAIVHHVAGNIMLQNGTPMFPSPADAGVLYFSYGTSYQNYGNDLFRYSVATGTLTRQHDKFHGLNAVAFNPTNPATLYLGLAVEGGGL</sequence>
<dbReference type="InterPro" id="IPR015943">
    <property type="entry name" value="WD40/YVTN_repeat-like_dom_sf"/>
</dbReference>
<protein>
    <recommendedName>
        <fullName evidence="4">BNR/Asp-box repeat protein</fullName>
    </recommendedName>
</protein>
<comment type="caution">
    <text evidence="2">The sequence shown here is derived from an EMBL/GenBank/DDBJ whole genome shotgun (WGS) entry which is preliminary data.</text>
</comment>